<evidence type="ECO:0000256" key="1">
    <source>
        <dbReference type="SAM" id="MobiDB-lite"/>
    </source>
</evidence>
<keyword evidence="2" id="KW-0418">Kinase</keyword>
<gene>
    <name evidence="2" type="ORF">COLO4_02734</name>
</gene>
<feature type="compositionally biased region" description="Basic and acidic residues" evidence="1">
    <location>
        <begin position="18"/>
        <end position="29"/>
    </location>
</feature>
<name>A0A1R3L0I6_9ROSI</name>
<proteinExistence type="predicted"/>
<dbReference type="AlphaFoldDB" id="A0A1R3L0I6"/>
<feature type="region of interest" description="Disordered" evidence="1">
    <location>
        <begin position="69"/>
        <end position="96"/>
    </location>
</feature>
<dbReference type="GO" id="GO:0016301">
    <property type="term" value="F:kinase activity"/>
    <property type="evidence" value="ECO:0007669"/>
    <property type="project" value="UniProtKB-KW"/>
</dbReference>
<accession>A0A1R3L0I6</accession>
<reference evidence="3" key="1">
    <citation type="submission" date="2013-09" db="EMBL/GenBank/DDBJ databases">
        <title>Corchorus olitorius genome sequencing.</title>
        <authorList>
            <person name="Alam M."/>
            <person name="Haque M.S."/>
            <person name="Islam M.S."/>
            <person name="Emdad E.M."/>
            <person name="Islam M.M."/>
            <person name="Ahmed B."/>
            <person name="Halim A."/>
            <person name="Hossen Q.M.M."/>
            <person name="Hossain M.Z."/>
            <person name="Ahmed R."/>
            <person name="Khan M.M."/>
            <person name="Islam R."/>
            <person name="Rashid M.M."/>
            <person name="Khan S.A."/>
            <person name="Rahman M.S."/>
            <person name="Alam M."/>
            <person name="Yahiya A.S."/>
            <person name="Khan M.S."/>
            <person name="Azam M.S."/>
            <person name="Haque T."/>
            <person name="Lashkar M.Z.H."/>
            <person name="Akhand A.I."/>
            <person name="Morshed G."/>
            <person name="Roy S."/>
            <person name="Uddin K.S."/>
            <person name="Rabeya T."/>
            <person name="Hossain A.S."/>
            <person name="Chowdhury A."/>
            <person name="Snigdha A.R."/>
            <person name="Mortoza M.S."/>
            <person name="Matin S.A."/>
            <person name="Hoque S.M.E."/>
            <person name="Islam M.K."/>
            <person name="Roy D.K."/>
            <person name="Haider R."/>
            <person name="Moosa M.M."/>
            <person name="Elias S.M."/>
            <person name="Hasan A.M."/>
            <person name="Jahan S."/>
            <person name="Shafiuddin M."/>
            <person name="Mahmood N."/>
            <person name="Shommy N.S."/>
        </authorList>
    </citation>
    <scope>NUCLEOTIDE SEQUENCE [LARGE SCALE GENOMIC DNA]</scope>
    <source>
        <strain evidence="3">cv. O-4</strain>
    </source>
</reference>
<keyword evidence="3" id="KW-1185">Reference proteome</keyword>
<dbReference type="OrthoDB" id="1001384at2759"/>
<sequence>MAFKLNQGGENDWAEAETGQKEDHDVNSREEVYGTKGFQEKKGSGFPRKRKLVKTMMVESVAKCLSSSLSISSNKMQGGGSSKPKGKKSMEIFPRP</sequence>
<keyword evidence="2" id="KW-0808">Transferase</keyword>
<organism evidence="2 3">
    <name type="scientific">Corchorus olitorius</name>
    <dbReference type="NCBI Taxonomy" id="93759"/>
    <lineage>
        <taxon>Eukaryota</taxon>
        <taxon>Viridiplantae</taxon>
        <taxon>Streptophyta</taxon>
        <taxon>Embryophyta</taxon>
        <taxon>Tracheophyta</taxon>
        <taxon>Spermatophyta</taxon>
        <taxon>Magnoliopsida</taxon>
        <taxon>eudicotyledons</taxon>
        <taxon>Gunneridae</taxon>
        <taxon>Pentapetalae</taxon>
        <taxon>rosids</taxon>
        <taxon>malvids</taxon>
        <taxon>Malvales</taxon>
        <taxon>Malvaceae</taxon>
        <taxon>Grewioideae</taxon>
        <taxon>Apeibeae</taxon>
        <taxon>Corchorus</taxon>
    </lineage>
</organism>
<evidence type="ECO:0000313" key="2">
    <source>
        <dbReference type="EMBL" id="OMP12809.1"/>
    </source>
</evidence>
<feature type="region of interest" description="Disordered" evidence="1">
    <location>
        <begin position="1"/>
        <end position="29"/>
    </location>
</feature>
<dbReference type="EMBL" id="AWUE01006188">
    <property type="protein sequence ID" value="OMP12809.1"/>
    <property type="molecule type" value="Genomic_DNA"/>
</dbReference>
<evidence type="ECO:0000313" key="3">
    <source>
        <dbReference type="Proteomes" id="UP000187203"/>
    </source>
</evidence>
<protein>
    <submittedName>
        <fullName evidence="2">Calcium-dependent protein kinase 29-like protein</fullName>
    </submittedName>
</protein>
<comment type="caution">
    <text evidence="2">The sequence shown here is derived from an EMBL/GenBank/DDBJ whole genome shotgun (WGS) entry which is preliminary data.</text>
</comment>
<dbReference type="Proteomes" id="UP000187203">
    <property type="component" value="Unassembled WGS sequence"/>
</dbReference>